<gene>
    <name evidence="2" type="ORF">ACFPRC_07290</name>
</gene>
<accession>A0ABV9WPR0</accession>
<evidence type="ECO:0000256" key="1">
    <source>
        <dbReference type="SAM" id="MobiDB-lite"/>
    </source>
</evidence>
<name>A0ABV9WPR0_9ACTN</name>
<proteinExistence type="predicted"/>
<dbReference type="Pfam" id="PF09234">
    <property type="entry name" value="DUF1963"/>
    <property type="match status" value="1"/>
</dbReference>
<keyword evidence="3" id="KW-1185">Reference proteome</keyword>
<dbReference type="Gene3D" id="2.30.320.10">
    <property type="entry name" value="YwqG-like"/>
    <property type="match status" value="1"/>
</dbReference>
<comment type="caution">
    <text evidence="2">The sequence shown here is derived from an EMBL/GenBank/DDBJ whole genome shotgun (WGS) entry which is preliminary data.</text>
</comment>
<dbReference type="EMBL" id="JBHSJO010000001">
    <property type="protein sequence ID" value="MFC5014679.1"/>
    <property type="molecule type" value="Genomic_DNA"/>
</dbReference>
<protein>
    <submittedName>
        <fullName evidence="2">DUF1963 domain-containing protein</fullName>
    </submittedName>
</protein>
<evidence type="ECO:0000313" key="3">
    <source>
        <dbReference type="Proteomes" id="UP001595855"/>
    </source>
</evidence>
<dbReference type="InterPro" id="IPR015315">
    <property type="entry name" value="DUF1963"/>
</dbReference>
<reference evidence="3" key="1">
    <citation type="journal article" date="2019" name="Int. J. Syst. Evol. Microbiol.">
        <title>The Global Catalogue of Microorganisms (GCM) 10K type strain sequencing project: providing services to taxonomists for standard genome sequencing and annotation.</title>
        <authorList>
            <consortium name="The Broad Institute Genomics Platform"/>
            <consortium name="The Broad Institute Genome Sequencing Center for Infectious Disease"/>
            <person name="Wu L."/>
            <person name="Ma J."/>
        </authorList>
    </citation>
    <scope>NUCLEOTIDE SEQUENCE [LARGE SCALE GENOMIC DNA]</scope>
    <source>
        <strain evidence="3">CGMCC 4.1542</strain>
    </source>
</reference>
<sequence length="274" mass="29732">MKPEILGKTNRFRAKALAGGVPSVEVERWLEAARPCATLASTVDGPVVGHFGGPDLLPVGAPRLPAGLKLIAMLDLAALPGDATTLALPPDGRLLFFARLHADDLDASGRVMYVPAGTPLDEHPGADGHERAELRLRYDLSLPDNEVLIDPVEHPHAKELRQAWSDVLYEDRHHRDATHLQIDGYSRDSFGEDDPVTASAAMAAESAGKPEGRRASPWARPRPDDWALLAQWYGGVLDLGNLHIGGDVFWTVARNDLEARRFDRVAVLGCFDGP</sequence>
<evidence type="ECO:0000313" key="2">
    <source>
        <dbReference type="EMBL" id="MFC5014679.1"/>
    </source>
</evidence>
<dbReference type="InterPro" id="IPR035948">
    <property type="entry name" value="YwqG-like_sf"/>
</dbReference>
<feature type="region of interest" description="Disordered" evidence="1">
    <location>
        <begin position="200"/>
        <end position="220"/>
    </location>
</feature>
<dbReference type="SUPFAM" id="SSF103032">
    <property type="entry name" value="Hypothetical protein YwqG"/>
    <property type="match status" value="1"/>
</dbReference>
<organism evidence="2 3">
    <name type="scientific">Streptomyces lienomycini</name>
    <dbReference type="NCBI Taxonomy" id="284035"/>
    <lineage>
        <taxon>Bacteria</taxon>
        <taxon>Bacillati</taxon>
        <taxon>Actinomycetota</taxon>
        <taxon>Actinomycetes</taxon>
        <taxon>Kitasatosporales</taxon>
        <taxon>Streptomycetaceae</taxon>
        <taxon>Streptomyces</taxon>
    </lineage>
</organism>
<dbReference type="RefSeq" id="WP_271321092.1">
    <property type="nucleotide sequence ID" value="NZ_BAAATN010000001.1"/>
</dbReference>
<dbReference type="Proteomes" id="UP001595855">
    <property type="component" value="Unassembled WGS sequence"/>
</dbReference>